<accession>A0ABN7SVD3</accession>
<protein>
    <submittedName>
        <fullName evidence="1">Oidioi.mRNA.OKI2018_I69.chr1.g1582.t1.cds</fullName>
    </submittedName>
</protein>
<evidence type="ECO:0000313" key="1">
    <source>
        <dbReference type="EMBL" id="CAG5104830.1"/>
    </source>
</evidence>
<organism evidence="1 2">
    <name type="scientific">Oikopleura dioica</name>
    <name type="common">Tunicate</name>
    <dbReference type="NCBI Taxonomy" id="34765"/>
    <lineage>
        <taxon>Eukaryota</taxon>
        <taxon>Metazoa</taxon>
        <taxon>Chordata</taxon>
        <taxon>Tunicata</taxon>
        <taxon>Appendicularia</taxon>
        <taxon>Copelata</taxon>
        <taxon>Oikopleuridae</taxon>
        <taxon>Oikopleura</taxon>
    </lineage>
</organism>
<evidence type="ECO:0000313" key="2">
    <source>
        <dbReference type="Proteomes" id="UP001158576"/>
    </source>
</evidence>
<gene>
    <name evidence="1" type="ORF">OKIOD_LOCUS10347</name>
</gene>
<dbReference type="Proteomes" id="UP001158576">
    <property type="component" value="Chromosome 1"/>
</dbReference>
<sequence length="187" mass="21970">MKLQTSLQIPLSAHSEAFQFIKKDINETKETFKNLETHSELLMNQLDILQTEVFAKDDYIRYLEVNFIQTIQNFTMMVEEQKNTEQILDAFYEIVDSKETGIGFYTGDDKGSVRSASSDDYIKKVFDYVDLGLKKINLKFFYNTDREIHHKDWTIRYTHSGSTRTLFLKKSGKVMEEHQISKLDVKI</sequence>
<dbReference type="EMBL" id="OU015566">
    <property type="protein sequence ID" value="CAG5104830.1"/>
    <property type="molecule type" value="Genomic_DNA"/>
</dbReference>
<reference evidence="1 2" key="1">
    <citation type="submission" date="2021-04" db="EMBL/GenBank/DDBJ databases">
        <authorList>
            <person name="Bliznina A."/>
        </authorList>
    </citation>
    <scope>NUCLEOTIDE SEQUENCE [LARGE SCALE GENOMIC DNA]</scope>
</reference>
<keyword evidence="2" id="KW-1185">Reference proteome</keyword>
<proteinExistence type="predicted"/>
<name>A0ABN7SVD3_OIKDI</name>